<evidence type="ECO:0000256" key="5">
    <source>
        <dbReference type="PROSITE-ProRule" id="PRU00169"/>
    </source>
</evidence>
<dbReference type="PROSITE" id="PS50043">
    <property type="entry name" value="HTH_LUXR_2"/>
    <property type="match status" value="1"/>
</dbReference>
<dbReference type="KEGG" id="rpb:RPB_3065"/>
<dbReference type="Pfam" id="PF00196">
    <property type="entry name" value="GerE"/>
    <property type="match status" value="1"/>
</dbReference>
<evidence type="ECO:0000256" key="2">
    <source>
        <dbReference type="ARBA" id="ARBA00023015"/>
    </source>
</evidence>
<name>Q2IVJ4_RHOP2</name>
<dbReference type="PROSITE" id="PS50110">
    <property type="entry name" value="RESPONSE_REGULATORY"/>
    <property type="match status" value="1"/>
</dbReference>
<dbReference type="PANTHER" id="PTHR43214:SF24">
    <property type="entry name" value="TRANSCRIPTIONAL REGULATORY PROTEIN NARL-RELATED"/>
    <property type="match status" value="1"/>
</dbReference>
<dbReference type="STRING" id="316058.RPB_3065"/>
<dbReference type="EMBL" id="CP000250">
    <property type="protein sequence ID" value="ABD07766.1"/>
    <property type="molecule type" value="Genomic_DNA"/>
</dbReference>
<evidence type="ECO:0000259" key="6">
    <source>
        <dbReference type="PROSITE" id="PS50043"/>
    </source>
</evidence>
<feature type="domain" description="HTH luxR-type" evidence="6">
    <location>
        <begin position="145"/>
        <end position="210"/>
    </location>
</feature>
<evidence type="ECO:0000259" key="7">
    <source>
        <dbReference type="PROSITE" id="PS50110"/>
    </source>
</evidence>
<dbReference type="Proteomes" id="UP000008809">
    <property type="component" value="Chromosome"/>
</dbReference>
<feature type="domain" description="Response regulatory" evidence="7">
    <location>
        <begin position="7"/>
        <end position="124"/>
    </location>
</feature>
<dbReference type="SUPFAM" id="SSF52172">
    <property type="entry name" value="CheY-like"/>
    <property type="match status" value="1"/>
</dbReference>
<dbReference type="PRINTS" id="PR00038">
    <property type="entry name" value="HTHLUXR"/>
</dbReference>
<dbReference type="InterPro" id="IPR039420">
    <property type="entry name" value="WalR-like"/>
</dbReference>
<keyword evidence="1 5" id="KW-0597">Phosphoprotein</keyword>
<keyword evidence="9" id="KW-1185">Reference proteome</keyword>
<dbReference type="Gene3D" id="3.40.50.2300">
    <property type="match status" value="1"/>
</dbReference>
<keyword evidence="3" id="KW-0238">DNA-binding</keyword>
<dbReference type="SMART" id="SM00448">
    <property type="entry name" value="REC"/>
    <property type="match status" value="1"/>
</dbReference>
<dbReference type="PANTHER" id="PTHR43214">
    <property type="entry name" value="TWO-COMPONENT RESPONSE REGULATOR"/>
    <property type="match status" value="1"/>
</dbReference>
<dbReference type="InterPro" id="IPR000792">
    <property type="entry name" value="Tscrpt_reg_LuxR_C"/>
</dbReference>
<dbReference type="CDD" id="cd06170">
    <property type="entry name" value="LuxR_C_like"/>
    <property type="match status" value="1"/>
</dbReference>
<evidence type="ECO:0000256" key="1">
    <source>
        <dbReference type="ARBA" id="ARBA00022553"/>
    </source>
</evidence>
<dbReference type="CDD" id="cd17535">
    <property type="entry name" value="REC_NarL-like"/>
    <property type="match status" value="1"/>
</dbReference>
<dbReference type="InterPro" id="IPR058245">
    <property type="entry name" value="NreC/VraR/RcsB-like_REC"/>
</dbReference>
<evidence type="ECO:0000256" key="3">
    <source>
        <dbReference type="ARBA" id="ARBA00023125"/>
    </source>
</evidence>
<proteinExistence type="predicted"/>
<dbReference type="GO" id="GO:0006355">
    <property type="term" value="P:regulation of DNA-templated transcription"/>
    <property type="evidence" value="ECO:0007669"/>
    <property type="project" value="InterPro"/>
</dbReference>
<dbReference type="OrthoDB" id="9814495at2"/>
<organism evidence="8 9">
    <name type="scientific">Rhodopseudomonas palustris (strain HaA2)</name>
    <dbReference type="NCBI Taxonomy" id="316058"/>
    <lineage>
        <taxon>Bacteria</taxon>
        <taxon>Pseudomonadati</taxon>
        <taxon>Pseudomonadota</taxon>
        <taxon>Alphaproteobacteria</taxon>
        <taxon>Hyphomicrobiales</taxon>
        <taxon>Nitrobacteraceae</taxon>
        <taxon>Rhodopseudomonas</taxon>
    </lineage>
</organism>
<dbReference type="InterPro" id="IPR016032">
    <property type="entry name" value="Sig_transdc_resp-reg_C-effctor"/>
</dbReference>
<evidence type="ECO:0000256" key="4">
    <source>
        <dbReference type="ARBA" id="ARBA00023163"/>
    </source>
</evidence>
<dbReference type="GO" id="GO:0000160">
    <property type="term" value="P:phosphorelay signal transduction system"/>
    <property type="evidence" value="ECO:0007669"/>
    <property type="project" value="InterPro"/>
</dbReference>
<accession>Q2IVJ4</accession>
<sequence>MPETSIRLLIADDHPVVRAGLRLVLGTISGLSVVAEAESGEEALYLCSKHRPDIVIMDVKMAGIGGTSSTRAICQTYHPGTRVLGLTTEADTTTVSQMIDAGASGLLLKTCTVNELETAIRDVLAGRIVLDPLLQKGAPRARTAAAESEITLGSQQKKVLALLVKGFTNSEIAERLGISLPTARYHVSAILVKLGASNRAEAAGLAVRLNIVGADDY</sequence>
<dbReference type="SMART" id="SM00421">
    <property type="entry name" value="HTH_LUXR"/>
    <property type="match status" value="1"/>
</dbReference>
<dbReference type="AlphaFoldDB" id="Q2IVJ4"/>
<dbReference type="eggNOG" id="COG2197">
    <property type="taxonomic scope" value="Bacteria"/>
</dbReference>
<keyword evidence="4" id="KW-0804">Transcription</keyword>
<gene>
    <name evidence="8" type="ordered locus">RPB_3065</name>
</gene>
<dbReference type="InterPro" id="IPR011006">
    <property type="entry name" value="CheY-like_superfamily"/>
</dbReference>
<reference evidence="8 9" key="1">
    <citation type="submission" date="2006-01" db="EMBL/GenBank/DDBJ databases">
        <title>Complete sequence of Rhodopseudomonas palustris HaA2.</title>
        <authorList>
            <consortium name="US DOE Joint Genome Institute"/>
            <person name="Copeland A."/>
            <person name="Lucas S."/>
            <person name="Lapidus A."/>
            <person name="Barry K."/>
            <person name="Detter J.C."/>
            <person name="Glavina T."/>
            <person name="Hammon N."/>
            <person name="Israni S."/>
            <person name="Pitluck S."/>
            <person name="Chain P."/>
            <person name="Malfatti S."/>
            <person name="Shin M."/>
            <person name="Vergez L."/>
            <person name="Schmutz J."/>
            <person name="Larimer F."/>
            <person name="Land M."/>
            <person name="Hauser L."/>
            <person name="Pelletier D.A."/>
            <person name="Kyrpides N."/>
            <person name="Anderson I."/>
            <person name="Oda Y."/>
            <person name="Harwood C.S."/>
            <person name="Richardson P."/>
        </authorList>
    </citation>
    <scope>NUCLEOTIDE SEQUENCE [LARGE SCALE GENOMIC DNA]</scope>
    <source>
        <strain evidence="8 9">HaA2</strain>
    </source>
</reference>
<evidence type="ECO:0000313" key="8">
    <source>
        <dbReference type="EMBL" id="ABD07766.1"/>
    </source>
</evidence>
<feature type="modified residue" description="4-aspartylphosphate" evidence="5">
    <location>
        <position position="58"/>
    </location>
</feature>
<keyword evidence="2" id="KW-0805">Transcription regulation</keyword>
<dbReference type="SUPFAM" id="SSF46894">
    <property type="entry name" value="C-terminal effector domain of the bipartite response regulators"/>
    <property type="match status" value="1"/>
</dbReference>
<dbReference type="Pfam" id="PF00072">
    <property type="entry name" value="Response_reg"/>
    <property type="match status" value="1"/>
</dbReference>
<dbReference type="GO" id="GO:0003677">
    <property type="term" value="F:DNA binding"/>
    <property type="evidence" value="ECO:0007669"/>
    <property type="project" value="UniProtKB-KW"/>
</dbReference>
<protein>
    <submittedName>
        <fullName evidence="8">Two component transcriptional regulator, LuxR family</fullName>
    </submittedName>
</protein>
<dbReference type="InterPro" id="IPR001789">
    <property type="entry name" value="Sig_transdc_resp-reg_receiver"/>
</dbReference>
<evidence type="ECO:0000313" key="9">
    <source>
        <dbReference type="Proteomes" id="UP000008809"/>
    </source>
</evidence>
<dbReference type="RefSeq" id="WP_011441950.1">
    <property type="nucleotide sequence ID" value="NC_007778.1"/>
</dbReference>
<dbReference type="HOGENOM" id="CLU_000445_90_10_5"/>